<sequence>MIRLIAIDLDDTLLGNNLTISVANHTAVKKAMERGIHVVLATARGWYSTSQFYRKLHLNSFAVCGSGTKIYNHMGQCVKTWTIPLETAKTILKIAEQEDIMVMCSVPEKNYFNFVREDWRSRIRPKVDIEVPGLADQLNEAPTQLFVKGEREINRLLELLPKETPEYRIHTLLYRDGIPEMMIIHPDANKATGLSWVCENLGVKREEVMALGDSSNDIPMLRFAGIGVAMGWATEPVKEAADFVTERNDLDGVATAIHRFVFDS</sequence>
<evidence type="ECO:0000313" key="2">
    <source>
        <dbReference type="Proteomes" id="UP001057291"/>
    </source>
</evidence>
<accession>A0AAV4LIH9</accession>
<dbReference type="Gene3D" id="3.30.1240.10">
    <property type="match status" value="1"/>
</dbReference>
<dbReference type="AlphaFoldDB" id="A0AAV4LIH9"/>
<dbReference type="NCBIfam" id="TIGR00099">
    <property type="entry name" value="Cof-subfamily"/>
    <property type="match status" value="1"/>
</dbReference>
<dbReference type="SUPFAM" id="SSF56784">
    <property type="entry name" value="HAD-like"/>
    <property type="match status" value="1"/>
</dbReference>
<dbReference type="GO" id="GO:0000287">
    <property type="term" value="F:magnesium ion binding"/>
    <property type="evidence" value="ECO:0007669"/>
    <property type="project" value="TreeGrafter"/>
</dbReference>
<dbReference type="PROSITE" id="PS01229">
    <property type="entry name" value="COF_2"/>
    <property type="match status" value="1"/>
</dbReference>
<dbReference type="PANTHER" id="PTHR10000">
    <property type="entry name" value="PHOSPHOSERINE PHOSPHATASE"/>
    <property type="match status" value="1"/>
</dbReference>
<organism evidence="1 2">
    <name type="scientific">Collibacillus ludicampi</name>
    <dbReference type="NCBI Taxonomy" id="2771369"/>
    <lineage>
        <taxon>Bacteria</taxon>
        <taxon>Bacillati</taxon>
        <taxon>Bacillota</taxon>
        <taxon>Bacilli</taxon>
        <taxon>Bacillales</taxon>
        <taxon>Alicyclobacillaceae</taxon>
        <taxon>Collibacillus</taxon>
    </lineage>
</organism>
<dbReference type="Pfam" id="PF08282">
    <property type="entry name" value="Hydrolase_3"/>
    <property type="match status" value="1"/>
</dbReference>
<comment type="caution">
    <text evidence="1">The sequence shown here is derived from an EMBL/GenBank/DDBJ whole genome shotgun (WGS) entry which is preliminary data.</text>
</comment>
<keyword evidence="2" id="KW-1185">Reference proteome</keyword>
<dbReference type="InterPro" id="IPR006379">
    <property type="entry name" value="HAD-SF_hydro_IIB"/>
</dbReference>
<dbReference type="EMBL" id="BOQE01000001">
    <property type="protein sequence ID" value="GIM47232.1"/>
    <property type="molecule type" value="Genomic_DNA"/>
</dbReference>
<name>A0AAV4LIH9_9BACL</name>
<evidence type="ECO:0000313" key="1">
    <source>
        <dbReference type="EMBL" id="GIM47232.1"/>
    </source>
</evidence>
<reference evidence="1" key="1">
    <citation type="journal article" date="2023" name="Int. J. Syst. Evol. Microbiol.">
        <title>Collibacillus ludicampi gen. nov., sp. nov., a new soil bacterium of the family Alicyclobacillaceae.</title>
        <authorList>
            <person name="Jojima T."/>
            <person name="Ioku Y."/>
            <person name="Fukuta Y."/>
            <person name="Shirasaka N."/>
            <person name="Matsumura Y."/>
            <person name="Mori M."/>
        </authorList>
    </citation>
    <scope>NUCLEOTIDE SEQUENCE</scope>
    <source>
        <strain evidence="1">TP075</strain>
    </source>
</reference>
<protein>
    <submittedName>
        <fullName evidence="1">Haloacid dehalogenase</fullName>
    </submittedName>
</protein>
<dbReference type="PRINTS" id="PR00119">
    <property type="entry name" value="CATATPASE"/>
</dbReference>
<gene>
    <name evidence="1" type="ORF">DNHGIG_27810</name>
</gene>
<dbReference type="CDD" id="cd07516">
    <property type="entry name" value="HAD_Pase"/>
    <property type="match status" value="1"/>
</dbReference>
<dbReference type="PANTHER" id="PTHR10000:SF8">
    <property type="entry name" value="HAD SUPERFAMILY HYDROLASE-LIKE, TYPE 3"/>
    <property type="match status" value="1"/>
</dbReference>
<dbReference type="InterPro" id="IPR036412">
    <property type="entry name" value="HAD-like_sf"/>
</dbReference>
<dbReference type="RefSeq" id="WP_282200245.1">
    <property type="nucleotide sequence ID" value="NZ_BOQE01000001.1"/>
</dbReference>
<dbReference type="GO" id="GO:0016791">
    <property type="term" value="F:phosphatase activity"/>
    <property type="evidence" value="ECO:0007669"/>
    <property type="project" value="TreeGrafter"/>
</dbReference>
<dbReference type="NCBIfam" id="TIGR01484">
    <property type="entry name" value="HAD-SF-IIB"/>
    <property type="match status" value="1"/>
</dbReference>
<dbReference type="GO" id="GO:0005829">
    <property type="term" value="C:cytosol"/>
    <property type="evidence" value="ECO:0007669"/>
    <property type="project" value="TreeGrafter"/>
</dbReference>
<dbReference type="InterPro" id="IPR023214">
    <property type="entry name" value="HAD_sf"/>
</dbReference>
<dbReference type="SFLD" id="SFLDG01140">
    <property type="entry name" value="C2.B:_Phosphomannomutase_and_P"/>
    <property type="match status" value="1"/>
</dbReference>
<dbReference type="Proteomes" id="UP001057291">
    <property type="component" value="Unassembled WGS sequence"/>
</dbReference>
<dbReference type="InterPro" id="IPR000150">
    <property type="entry name" value="Cof"/>
</dbReference>
<dbReference type="Gene3D" id="3.40.50.1000">
    <property type="entry name" value="HAD superfamily/HAD-like"/>
    <property type="match status" value="1"/>
</dbReference>
<dbReference type="SFLD" id="SFLDS00003">
    <property type="entry name" value="Haloacid_Dehalogenase"/>
    <property type="match status" value="1"/>
</dbReference>
<proteinExistence type="predicted"/>